<dbReference type="AlphaFoldDB" id="A0A345NLP4"/>
<evidence type="ECO:0000313" key="2">
    <source>
        <dbReference type="Proteomes" id="UP000253790"/>
    </source>
</evidence>
<reference evidence="1 2" key="1">
    <citation type="submission" date="2018-07" db="EMBL/GenBank/DDBJ databases">
        <title>Complete genome sequencing of Ornithinimicrobium sp. AMA3305.</title>
        <authorList>
            <person name="Bae J.-W."/>
        </authorList>
    </citation>
    <scope>NUCLEOTIDE SEQUENCE [LARGE SCALE GENOMIC DNA]</scope>
    <source>
        <strain evidence="1 2">AMA3305</strain>
    </source>
</reference>
<keyword evidence="2" id="KW-1185">Reference proteome</keyword>
<sequence>MSDTTPQAARVLVQMHQLLRQAGAEAYRRARQSLDLDTVALASNLTYACDLVFHLVPEPYRDALVDGPEVDGADPVELARRAEELSRTAPVNHFPPGMVPVVEILIETVREFS</sequence>
<organism evidence="1 2">
    <name type="scientific">Ornithinimicrobium avium</name>
    <dbReference type="NCBI Taxonomy" id="2283195"/>
    <lineage>
        <taxon>Bacteria</taxon>
        <taxon>Bacillati</taxon>
        <taxon>Actinomycetota</taxon>
        <taxon>Actinomycetes</taxon>
        <taxon>Micrococcales</taxon>
        <taxon>Ornithinimicrobiaceae</taxon>
        <taxon>Ornithinimicrobium</taxon>
    </lineage>
</organism>
<proteinExistence type="predicted"/>
<evidence type="ECO:0000313" key="1">
    <source>
        <dbReference type="EMBL" id="AXH95952.1"/>
    </source>
</evidence>
<dbReference type="Proteomes" id="UP000253790">
    <property type="component" value="Chromosome"/>
</dbReference>
<dbReference type="KEGG" id="orn:DV701_07265"/>
<accession>A0A345NLP4</accession>
<dbReference type="OrthoDB" id="4867336at2"/>
<dbReference type="RefSeq" id="WP_114927717.1">
    <property type="nucleotide sequence ID" value="NZ_CP031229.1"/>
</dbReference>
<name>A0A345NLP4_9MICO</name>
<gene>
    <name evidence="1" type="ORF">DV701_07265</name>
</gene>
<dbReference type="EMBL" id="CP031229">
    <property type="protein sequence ID" value="AXH95952.1"/>
    <property type="molecule type" value="Genomic_DNA"/>
</dbReference>
<protein>
    <submittedName>
        <fullName evidence="1">Uncharacterized protein</fullName>
    </submittedName>
</protein>